<dbReference type="InterPro" id="IPR000086">
    <property type="entry name" value="NUDIX_hydrolase_dom"/>
</dbReference>
<name>A0A4Y8VQU6_9BACT</name>
<comment type="caution">
    <text evidence="7">The sequence shown here is derived from an EMBL/GenBank/DDBJ whole genome shotgun (WGS) entry which is preliminary data.</text>
</comment>
<evidence type="ECO:0000256" key="4">
    <source>
        <dbReference type="ARBA" id="ARBA00022842"/>
    </source>
</evidence>
<dbReference type="AlphaFoldDB" id="A0A4Y8VQU6"/>
<dbReference type="CDD" id="cd04681">
    <property type="entry name" value="NUDIX_Hydrolase"/>
    <property type="match status" value="1"/>
</dbReference>
<dbReference type="PROSITE" id="PS00893">
    <property type="entry name" value="NUDIX_BOX"/>
    <property type="match status" value="1"/>
</dbReference>
<dbReference type="GO" id="GO:0005829">
    <property type="term" value="C:cytosol"/>
    <property type="evidence" value="ECO:0007669"/>
    <property type="project" value="TreeGrafter"/>
</dbReference>
<dbReference type="InterPro" id="IPR050241">
    <property type="entry name" value="NAD-cap_RNA_hydrolase_NudC"/>
</dbReference>
<evidence type="ECO:0000313" key="7">
    <source>
        <dbReference type="EMBL" id="TFH82934.1"/>
    </source>
</evidence>
<dbReference type="GO" id="GO:0019677">
    <property type="term" value="P:NAD+ catabolic process"/>
    <property type="evidence" value="ECO:0007669"/>
    <property type="project" value="TreeGrafter"/>
</dbReference>
<dbReference type="PANTHER" id="PTHR42904">
    <property type="entry name" value="NUDIX HYDROLASE, NUDC SUBFAMILY"/>
    <property type="match status" value="1"/>
</dbReference>
<proteinExistence type="inferred from homology"/>
<dbReference type="GO" id="GO:0046872">
    <property type="term" value="F:metal ion binding"/>
    <property type="evidence" value="ECO:0007669"/>
    <property type="project" value="UniProtKB-KW"/>
</dbReference>
<sequence>MMHVLDKFQYCPICGSPHFEINNIKSKKCKDCGFSYYLNASSATVALIVNEKDELLVVRRKNDPGKDMLDMPGGFVDMDETGEEAMAREVKEETGLEATEVSYQFSYPNTYLYSGFLVHTLDMFFKVKVKDLSHVEAMDDAAAYYWIPFSEIDIDKFAFDSIKKGLTRFLKDFR</sequence>
<keyword evidence="8" id="KW-1185">Reference proteome</keyword>
<evidence type="ECO:0000259" key="6">
    <source>
        <dbReference type="PROSITE" id="PS51462"/>
    </source>
</evidence>
<gene>
    <name evidence="7" type="ORF">EXN75_05155</name>
</gene>
<dbReference type="Proteomes" id="UP000297872">
    <property type="component" value="Unassembled WGS sequence"/>
</dbReference>
<dbReference type="GO" id="GO:0006742">
    <property type="term" value="P:NADP+ catabolic process"/>
    <property type="evidence" value="ECO:0007669"/>
    <property type="project" value="TreeGrafter"/>
</dbReference>
<dbReference type="InterPro" id="IPR020084">
    <property type="entry name" value="NUDIX_hydrolase_CS"/>
</dbReference>
<dbReference type="PRINTS" id="PR00502">
    <property type="entry name" value="NUDIXFAMILY"/>
</dbReference>
<evidence type="ECO:0000256" key="5">
    <source>
        <dbReference type="RuleBase" id="RU003476"/>
    </source>
</evidence>
<comment type="cofactor">
    <cofactor evidence="1">
        <name>Mg(2+)</name>
        <dbReference type="ChEBI" id="CHEBI:18420"/>
    </cofactor>
</comment>
<evidence type="ECO:0000256" key="1">
    <source>
        <dbReference type="ARBA" id="ARBA00001946"/>
    </source>
</evidence>
<evidence type="ECO:0000256" key="2">
    <source>
        <dbReference type="ARBA" id="ARBA00022723"/>
    </source>
</evidence>
<evidence type="ECO:0000313" key="8">
    <source>
        <dbReference type="Proteomes" id="UP000297872"/>
    </source>
</evidence>
<keyword evidence="2" id="KW-0479">Metal-binding</keyword>
<protein>
    <submittedName>
        <fullName evidence="7">NUDIX domain-containing protein</fullName>
    </submittedName>
</protein>
<dbReference type="OrthoDB" id="9786141at2"/>
<accession>A0A4Y8VQU6</accession>
<dbReference type="PANTHER" id="PTHR42904:SF12">
    <property type="entry name" value="ADP-RIBOSE PYROPHOSPHATASE-RELATED"/>
    <property type="match status" value="1"/>
</dbReference>
<dbReference type="GO" id="GO:0035529">
    <property type="term" value="F:NADH pyrophosphatase activity"/>
    <property type="evidence" value="ECO:0007669"/>
    <property type="project" value="TreeGrafter"/>
</dbReference>
<feature type="domain" description="Nudix hydrolase" evidence="6">
    <location>
        <begin position="39"/>
        <end position="172"/>
    </location>
</feature>
<dbReference type="EMBL" id="SGVY01000009">
    <property type="protein sequence ID" value="TFH82934.1"/>
    <property type="molecule type" value="Genomic_DNA"/>
</dbReference>
<keyword evidence="3 5" id="KW-0378">Hydrolase</keyword>
<comment type="similarity">
    <text evidence="5">Belongs to the Nudix hydrolase family.</text>
</comment>
<dbReference type="PROSITE" id="PS51462">
    <property type="entry name" value="NUDIX"/>
    <property type="match status" value="1"/>
</dbReference>
<reference evidence="7 8" key="1">
    <citation type="submission" date="2019-02" db="EMBL/GenBank/DDBJ databases">
        <title>Draft Genome Sequence of the Prevotella sp. BCRC 81118, Isolated from Human Feces.</title>
        <authorList>
            <person name="Huang C.-H."/>
        </authorList>
    </citation>
    <scope>NUCLEOTIDE SEQUENCE [LARGE SCALE GENOMIC DNA]</scope>
    <source>
        <strain evidence="7 8">BCRC 81118</strain>
    </source>
</reference>
<dbReference type="Pfam" id="PF00293">
    <property type="entry name" value="NUDIX"/>
    <property type="match status" value="1"/>
</dbReference>
<dbReference type="SUPFAM" id="SSF55811">
    <property type="entry name" value="Nudix"/>
    <property type="match status" value="1"/>
</dbReference>
<keyword evidence="4" id="KW-0460">Magnesium</keyword>
<dbReference type="InterPro" id="IPR015797">
    <property type="entry name" value="NUDIX_hydrolase-like_dom_sf"/>
</dbReference>
<dbReference type="Gene3D" id="3.90.79.10">
    <property type="entry name" value="Nucleoside Triphosphate Pyrophosphohydrolase"/>
    <property type="match status" value="1"/>
</dbReference>
<evidence type="ECO:0000256" key="3">
    <source>
        <dbReference type="ARBA" id="ARBA00022801"/>
    </source>
</evidence>
<organism evidence="7 8">
    <name type="scientific">Segatella hominis</name>
    <dbReference type="NCBI Taxonomy" id="2518605"/>
    <lineage>
        <taxon>Bacteria</taxon>
        <taxon>Pseudomonadati</taxon>
        <taxon>Bacteroidota</taxon>
        <taxon>Bacteroidia</taxon>
        <taxon>Bacteroidales</taxon>
        <taxon>Prevotellaceae</taxon>
        <taxon>Segatella</taxon>
    </lineage>
</organism>
<dbReference type="InterPro" id="IPR020476">
    <property type="entry name" value="Nudix_hydrolase"/>
</dbReference>